<sequence>MDWIGLSGPYQIEPTTAEEHILLEATQFFEELASGRNDPFRFYLKEIREDLLGAEDEIRLAREMEEAGREAMSALAQWPVGLSVIFDAATRVARREADAGYFCSGHESSSEVESPLIPIIDDVDEEDENTGMNEEALFFVNTVADIERMKSDTSKVTESLVKLCLTRAFLTELQEKANTSGISQQFISALNRQAKARDRMILANLRLALSIAKKYLWSEMPFDDLVQEANVGLMKAVDRYDWRKGFRFSTYATWWIRQKITRSIADNGRVVRAPVHIQETSRTLLRERSAVEAGLGRPESEYETSRRIGMSISKTRLILSVFDEVESLDEVDPATGFSRIEGLTDLLTPNPAEAAELSSLRSTLLSLLDELDERSREVLLLRFGLMRDEAMTLEEVGQHYSVTRERIRQIESKAMRKLSHRIKRGILWPFMGDEFAPKENREPSLTDKQSNTETKSDLNPISERESVETETETSNNFEQPESPHIAIPKSDLVEQALKLGLKVDDRRKDGGRLSILVPYVSTPKIRAFGRKLLDSGFQRNRNDIFEI</sequence>
<dbReference type="Proteomes" id="UP001329151">
    <property type="component" value="Chromosome"/>
</dbReference>
<evidence type="ECO:0000313" key="7">
    <source>
        <dbReference type="EMBL" id="BET27615.1"/>
    </source>
</evidence>
<dbReference type="CDD" id="cd06171">
    <property type="entry name" value="Sigma70_r4"/>
    <property type="match status" value="1"/>
</dbReference>
<dbReference type="PANTHER" id="PTHR30603">
    <property type="entry name" value="RNA POLYMERASE SIGMA FACTOR RPO"/>
    <property type="match status" value="1"/>
</dbReference>
<evidence type="ECO:0000256" key="3">
    <source>
        <dbReference type="ARBA" id="ARBA00023125"/>
    </source>
</evidence>
<feature type="compositionally biased region" description="Basic and acidic residues" evidence="5">
    <location>
        <begin position="435"/>
        <end position="445"/>
    </location>
</feature>
<dbReference type="SUPFAM" id="SSF88946">
    <property type="entry name" value="Sigma2 domain of RNA polymerase sigma factors"/>
    <property type="match status" value="1"/>
</dbReference>
<dbReference type="Gene3D" id="1.20.120.1810">
    <property type="match status" value="1"/>
</dbReference>
<feature type="compositionally biased region" description="Polar residues" evidence="5">
    <location>
        <begin position="446"/>
        <end position="459"/>
    </location>
</feature>
<dbReference type="NCBIfam" id="TIGR02937">
    <property type="entry name" value="sigma70-ECF"/>
    <property type="match status" value="1"/>
</dbReference>
<evidence type="ECO:0000259" key="6">
    <source>
        <dbReference type="PROSITE" id="PS00716"/>
    </source>
</evidence>
<dbReference type="InterPro" id="IPR009042">
    <property type="entry name" value="RNA_pol_sigma70_r1_2"/>
</dbReference>
<dbReference type="InterPro" id="IPR007627">
    <property type="entry name" value="RNA_pol_sigma70_r2"/>
</dbReference>
<dbReference type="PANTHER" id="PTHR30603:SF60">
    <property type="entry name" value="RNA POLYMERASE SIGMA FACTOR RPOD"/>
    <property type="match status" value="1"/>
</dbReference>
<dbReference type="GO" id="GO:0016987">
    <property type="term" value="F:sigma factor activity"/>
    <property type="evidence" value="ECO:0007669"/>
    <property type="project" value="UniProtKB-KW"/>
</dbReference>
<dbReference type="Pfam" id="PF04545">
    <property type="entry name" value="Sigma70_r4"/>
    <property type="match status" value="1"/>
</dbReference>
<dbReference type="Pfam" id="PF04542">
    <property type="entry name" value="Sigma70_r2"/>
    <property type="match status" value="1"/>
</dbReference>
<organism evidence="7 8">
    <name type="scientific">Limnobacter thiooxidans</name>
    <dbReference type="NCBI Taxonomy" id="131080"/>
    <lineage>
        <taxon>Bacteria</taxon>
        <taxon>Pseudomonadati</taxon>
        <taxon>Pseudomonadota</taxon>
        <taxon>Betaproteobacteria</taxon>
        <taxon>Burkholderiales</taxon>
        <taxon>Burkholderiaceae</taxon>
        <taxon>Limnobacter</taxon>
    </lineage>
</organism>
<evidence type="ECO:0000256" key="2">
    <source>
        <dbReference type="ARBA" id="ARBA00023082"/>
    </source>
</evidence>
<dbReference type="InterPro" id="IPR013324">
    <property type="entry name" value="RNA_pol_sigma_r3/r4-like"/>
</dbReference>
<dbReference type="InterPro" id="IPR050239">
    <property type="entry name" value="Sigma-70_RNA_pol_init_factors"/>
</dbReference>
<protein>
    <recommendedName>
        <fullName evidence="6">RNA polymerase sigma-70 domain-containing protein</fullName>
    </recommendedName>
</protein>
<dbReference type="EMBL" id="AP028947">
    <property type="protein sequence ID" value="BET27615.1"/>
    <property type="molecule type" value="Genomic_DNA"/>
</dbReference>
<dbReference type="Pfam" id="PF00140">
    <property type="entry name" value="Sigma70_r1_2"/>
    <property type="match status" value="1"/>
</dbReference>
<name>A0AA86JA84_9BURK</name>
<dbReference type="PRINTS" id="PR00046">
    <property type="entry name" value="SIGMA70FCT"/>
</dbReference>
<dbReference type="SUPFAM" id="SSF88659">
    <property type="entry name" value="Sigma3 and sigma4 domains of RNA polymerase sigma factors"/>
    <property type="match status" value="1"/>
</dbReference>
<accession>A0AA86JA84</accession>
<dbReference type="KEGG" id="lto:RGQ30_31160"/>
<dbReference type="InterPro" id="IPR014284">
    <property type="entry name" value="RNA_pol_sigma-70_dom"/>
</dbReference>
<dbReference type="InterPro" id="IPR000943">
    <property type="entry name" value="RNA_pol_sigma70"/>
</dbReference>
<evidence type="ECO:0000256" key="4">
    <source>
        <dbReference type="ARBA" id="ARBA00023163"/>
    </source>
</evidence>
<proteinExistence type="predicted"/>
<dbReference type="PROSITE" id="PS00716">
    <property type="entry name" value="SIGMA70_2"/>
    <property type="match status" value="1"/>
</dbReference>
<dbReference type="Gene3D" id="1.10.10.10">
    <property type="entry name" value="Winged helix-like DNA-binding domain superfamily/Winged helix DNA-binding domain"/>
    <property type="match status" value="1"/>
</dbReference>
<evidence type="ECO:0000256" key="5">
    <source>
        <dbReference type="SAM" id="MobiDB-lite"/>
    </source>
</evidence>
<feature type="region of interest" description="Disordered" evidence="5">
    <location>
        <begin position="435"/>
        <end position="485"/>
    </location>
</feature>
<dbReference type="InterPro" id="IPR013325">
    <property type="entry name" value="RNA_pol_sigma_r2"/>
</dbReference>
<keyword evidence="4" id="KW-0804">Transcription</keyword>
<evidence type="ECO:0000256" key="1">
    <source>
        <dbReference type="ARBA" id="ARBA00023015"/>
    </source>
</evidence>
<dbReference type="AlphaFoldDB" id="A0AA86JA84"/>
<keyword evidence="1" id="KW-0805">Transcription regulation</keyword>
<reference evidence="7 8" key="1">
    <citation type="submission" date="2023-10" db="EMBL/GenBank/DDBJ databases">
        <title>Complete Genome Sequence of Limnobacter thiooxidans CS-K2T, Isolated from freshwater lake sediments in Bavaria, Germany.</title>
        <authorList>
            <person name="Naruki M."/>
            <person name="Watanabe A."/>
            <person name="Warashina T."/>
            <person name="Morita T."/>
            <person name="Arakawa K."/>
        </authorList>
    </citation>
    <scope>NUCLEOTIDE SEQUENCE [LARGE SCALE GENOMIC DNA]</scope>
    <source>
        <strain evidence="7 8">CS-K2</strain>
    </source>
</reference>
<dbReference type="InterPro" id="IPR007630">
    <property type="entry name" value="RNA_pol_sigma70_r4"/>
</dbReference>
<dbReference type="InterPro" id="IPR036388">
    <property type="entry name" value="WH-like_DNA-bd_sf"/>
</dbReference>
<keyword evidence="3" id="KW-0238">DNA-binding</keyword>
<keyword evidence="8" id="KW-1185">Reference proteome</keyword>
<keyword evidence="2" id="KW-0731">Sigma factor</keyword>
<gene>
    <name evidence="7" type="ORF">RGQ30_31160</name>
</gene>
<dbReference type="GO" id="GO:0006352">
    <property type="term" value="P:DNA-templated transcription initiation"/>
    <property type="evidence" value="ECO:0007669"/>
    <property type="project" value="InterPro"/>
</dbReference>
<evidence type="ECO:0000313" key="8">
    <source>
        <dbReference type="Proteomes" id="UP001329151"/>
    </source>
</evidence>
<dbReference type="GO" id="GO:0003677">
    <property type="term" value="F:DNA binding"/>
    <property type="evidence" value="ECO:0007669"/>
    <property type="project" value="UniProtKB-KW"/>
</dbReference>
<feature type="domain" description="RNA polymerase sigma-70" evidence="6">
    <location>
        <begin position="392"/>
        <end position="418"/>
    </location>
</feature>